<dbReference type="InterPro" id="IPR013783">
    <property type="entry name" value="Ig-like_fold"/>
</dbReference>
<dbReference type="OrthoDB" id="9814616at2"/>
<dbReference type="NCBIfam" id="TIGR04183">
    <property type="entry name" value="Por_Secre_tail"/>
    <property type="match status" value="1"/>
</dbReference>
<comment type="caution">
    <text evidence="5">The sequence shown here is derived from an EMBL/GenBank/DDBJ whole genome shotgun (WGS) entry which is preliminary data.</text>
</comment>
<evidence type="ECO:0000256" key="2">
    <source>
        <dbReference type="SAM" id="MobiDB-lite"/>
    </source>
</evidence>
<dbReference type="SUPFAM" id="SSF49373">
    <property type="entry name" value="Invasin/intimin cell-adhesion fragments"/>
    <property type="match status" value="1"/>
</dbReference>
<dbReference type="PROSITE" id="PS51127">
    <property type="entry name" value="BIG1"/>
    <property type="match status" value="1"/>
</dbReference>
<dbReference type="EMBL" id="NSKE01000009">
    <property type="protein sequence ID" value="PAU93290.1"/>
    <property type="molecule type" value="Genomic_DNA"/>
</dbReference>
<feature type="compositionally biased region" description="Polar residues" evidence="2">
    <location>
        <begin position="370"/>
        <end position="385"/>
    </location>
</feature>
<dbReference type="AlphaFoldDB" id="A0A2A2G814"/>
<dbReference type="InterPro" id="IPR008964">
    <property type="entry name" value="Invasin/intimin_cell_adhesion"/>
</dbReference>
<dbReference type="Pfam" id="PF09134">
    <property type="entry name" value="Invasin_D3"/>
    <property type="match status" value="1"/>
</dbReference>
<feature type="compositionally biased region" description="Polar residues" evidence="2">
    <location>
        <begin position="394"/>
        <end position="412"/>
    </location>
</feature>
<feature type="domain" description="Big-1" evidence="4">
    <location>
        <begin position="395"/>
        <end position="487"/>
    </location>
</feature>
<dbReference type="Gene3D" id="2.60.40.10">
    <property type="entry name" value="Immunoglobulins"/>
    <property type="match status" value="1"/>
</dbReference>
<keyword evidence="6" id="KW-1185">Reference proteome</keyword>
<dbReference type="Proteomes" id="UP000218831">
    <property type="component" value="Unassembled WGS sequence"/>
</dbReference>
<dbReference type="InterPro" id="IPR003344">
    <property type="entry name" value="Big_1_dom"/>
</dbReference>
<feature type="region of interest" description="Disordered" evidence="2">
    <location>
        <begin position="1128"/>
        <end position="1149"/>
    </location>
</feature>
<protein>
    <recommendedName>
        <fullName evidence="4">Big-1 domain-containing protein</fullName>
    </recommendedName>
</protein>
<evidence type="ECO:0000256" key="1">
    <source>
        <dbReference type="ARBA" id="ARBA00010116"/>
    </source>
</evidence>
<feature type="signal peptide" evidence="3">
    <location>
        <begin position="1"/>
        <end position="34"/>
    </location>
</feature>
<feature type="region of interest" description="Disordered" evidence="2">
    <location>
        <begin position="370"/>
        <end position="412"/>
    </location>
</feature>
<evidence type="ECO:0000313" key="6">
    <source>
        <dbReference type="Proteomes" id="UP000218831"/>
    </source>
</evidence>
<gene>
    <name evidence="5" type="ORF">CK503_12775</name>
</gene>
<evidence type="ECO:0000256" key="3">
    <source>
        <dbReference type="SAM" id="SignalP"/>
    </source>
</evidence>
<reference evidence="5 6" key="1">
    <citation type="submission" date="2017-08" db="EMBL/GenBank/DDBJ databases">
        <title>Aliifodinibius alkalisoli sp. nov., isolated from saline alkaline soil.</title>
        <authorList>
            <person name="Liu D."/>
            <person name="Zhang G."/>
        </authorList>
    </citation>
    <scope>NUCLEOTIDE SEQUENCE [LARGE SCALE GENOMIC DNA]</scope>
    <source>
        <strain evidence="5 6">WN023</strain>
    </source>
</reference>
<feature type="chain" id="PRO_5012381033" description="Big-1 domain-containing protein" evidence="3">
    <location>
        <begin position="35"/>
        <end position="1256"/>
    </location>
</feature>
<name>A0A2A2G814_9BACT</name>
<sequence length="1256" mass="134030">MGCKMEIRDFPFVVTIKILLAVSIAMMFTAPAFAQNVIPSHDTLSADQVSGSFTTLSGPEIEESTPGQLELNETITLKAPAGYEWDTGGSQPTITIEPNNDFGFTQLDLSFVSRTSTEITFRVDQESGSFFFTPLPGIVIFENMRIRPTKGLLPNKGNIKNMGTTGPAGTTNYGTLTMVAGNAAELAFQRQPSDATVSEPIAPSVQLQLKDQFGNKVETSGISINITLASGTGTISGTLTQTTNSSGIASFSNLEVSQTGLKTIQAVGSGLTSVTSDTFEVLNSGILTKFLITTTEGEPISSQTAGQNFDIRITAVDGANNTISSFDGSVNISSDGSLSEGEGTTANFENGVLSSHSITFSNTGTFALTATETDGSSSGESNDFTVTPGPVDPGNSQITADPTSVQNDGSSTSTITVTLRDANNNRLNTGGNNITLSTTAGSLGSISDNNDGTYTATLTSTTTEETATITGDVNSQAISDDASVIFANIFIWQSASGIFGLGDNWNRAQNWNQNAVPGPGNVVLIPTNPANGNLFPVTDGVDPSVKSLSIEADASITLSNQDTLTIANDLNGEGSVNADPGSYLRIGKDITISDLVLPGTTVSLNGTNSQEIISPLETDTLVIQNSGAGVSASADVTVNNVMNIKNGESLAIDGNTLLVSGDIIGTGSLSGSNSTLRFGGDITTLSSIDASSSEVIFEGSSKQLFNNSMTNIENLIIDNTAGVTTKNNVTVRDQLSLTNGTLTIGSGFSLIANNKNINNGNLRFLREITGNPGWRLLSAPVNSTHGDFLDSLVTQGYPGAFYDSEVAPNDTLQPNVFWYDETQPGTDNERFRTLSSASTPTVSGRGLFVYVFGDVPSDSRYNQALPKTLSISGQEFEGSANKVDLNVTYTAEADTGWNLVGNPYGASIDWNHISWTKTNISNTIYVWDPDANNGNGEYLYWNGVTGTLPDGIIPPFQAFWVKASGSNPQLKVDKSAKTTGGTFYRKESGKQINDTPIIEFMLESGDMKTRSHITFSNSGKKEWDENDGYWLTPLSDTYLELYTILENDSRLSLNNLPRKFGSSIEIPIFIGGFKNGQGISGSALLSWSTNTQIPEGWTLTLTNNKTGKTVDMRNNPFLQTNLSSSKEKKAPNYTYSGNPVTKGKAKNKEENARFTLKISPGSDADDIPEQMKVHQNYPNPFNTSTKIEFGLPQKTEVTIEVFDILGRRVAYLADDKLYPAGFHTITWAPTNLASGVYLYRVRTEEKAITKKMTFIK</sequence>
<evidence type="ECO:0000313" key="5">
    <source>
        <dbReference type="EMBL" id="PAU93290.1"/>
    </source>
</evidence>
<evidence type="ECO:0000259" key="4">
    <source>
        <dbReference type="PROSITE" id="PS51127"/>
    </source>
</evidence>
<dbReference type="Pfam" id="PF18962">
    <property type="entry name" value="Por_Secre_tail"/>
    <property type="match status" value="1"/>
</dbReference>
<comment type="similarity">
    <text evidence="1">Belongs to the intimin/invasin family.</text>
</comment>
<accession>A0A2A2G814</accession>
<dbReference type="Gene3D" id="2.60.40.4070">
    <property type="match status" value="1"/>
</dbReference>
<dbReference type="SMART" id="SM00634">
    <property type="entry name" value="BID_1"/>
    <property type="match status" value="2"/>
</dbReference>
<dbReference type="InterPro" id="IPR026444">
    <property type="entry name" value="Secre_tail"/>
</dbReference>
<dbReference type="InterPro" id="IPR015217">
    <property type="entry name" value="Invasin_dom_3"/>
</dbReference>
<proteinExistence type="inferred from homology"/>
<keyword evidence="3" id="KW-0732">Signal</keyword>
<organism evidence="5 6">
    <name type="scientific">Fodinibius salipaludis</name>
    <dbReference type="NCBI Taxonomy" id="2032627"/>
    <lineage>
        <taxon>Bacteria</taxon>
        <taxon>Pseudomonadati</taxon>
        <taxon>Balneolota</taxon>
        <taxon>Balneolia</taxon>
        <taxon>Balneolales</taxon>
        <taxon>Balneolaceae</taxon>
        <taxon>Fodinibius</taxon>
    </lineage>
</organism>